<dbReference type="PANTHER" id="PTHR43300:SF4">
    <property type="entry name" value="ACYL-[ACYL-CARRIER-PROTEIN]--UDP-N-ACETYLGLUCOSAMINE O-ACYLTRANSFERASE"/>
    <property type="match status" value="1"/>
</dbReference>
<dbReference type="NCBIfam" id="TIGR03570">
    <property type="entry name" value="NeuD_NnaD"/>
    <property type="match status" value="1"/>
</dbReference>
<dbReference type="AlphaFoldDB" id="A6VTI1"/>
<dbReference type="CDD" id="cd03360">
    <property type="entry name" value="LbH_AT_putative"/>
    <property type="match status" value="1"/>
</dbReference>
<accession>A6VTI1</accession>
<dbReference type="SUPFAM" id="SSF51161">
    <property type="entry name" value="Trimeric LpxA-like enzymes"/>
    <property type="match status" value="1"/>
</dbReference>
<evidence type="ECO:0000256" key="1">
    <source>
        <dbReference type="ARBA" id="ARBA00007274"/>
    </source>
</evidence>
<dbReference type="KEGG" id="mmw:Mmwyl1_0828"/>
<dbReference type="STRING" id="400668.Mmwyl1_0828"/>
<evidence type="ECO:0000313" key="3">
    <source>
        <dbReference type="EMBL" id="ABR69760.1"/>
    </source>
</evidence>
<organism evidence="3">
    <name type="scientific">Marinomonas sp. (strain MWYL1)</name>
    <dbReference type="NCBI Taxonomy" id="400668"/>
    <lineage>
        <taxon>Bacteria</taxon>
        <taxon>Pseudomonadati</taxon>
        <taxon>Pseudomonadota</taxon>
        <taxon>Gammaproteobacteria</taxon>
        <taxon>Oceanospirillales</taxon>
        <taxon>Oceanospirillaceae</taxon>
        <taxon>Marinomonas</taxon>
    </lineage>
</organism>
<dbReference type="InterPro" id="IPR011004">
    <property type="entry name" value="Trimer_LpxA-like_sf"/>
</dbReference>
<dbReference type="eggNOG" id="COG0110">
    <property type="taxonomic scope" value="Bacteria"/>
</dbReference>
<sequence length="220" mass="24527">MKKLIIFGVGEQAELAYFYFKNESDYQVVGFTVDRDYIKNPTFKDGLPVVAFEELLSDFPPTEYECFVAIGYTNINQVRAKKFFALKDMGYTLASFISGKATNYAECIGENCFVLEDNTIQPFVKIGNNVTLWSGNHIGHHSEVKDHCFITSHVVVSGGCTIGEYTFIGVNSTLRDHITIGQSNMIGAGCLILADTEDKNVFMEKSTEVSRVPSNRLRGI</sequence>
<evidence type="ECO:0000256" key="2">
    <source>
        <dbReference type="PIRSR" id="PIRSR620019-2"/>
    </source>
</evidence>
<protein>
    <submittedName>
        <fullName evidence="3">Uncharacterized protein</fullName>
    </submittedName>
</protein>
<feature type="binding site" evidence="2">
    <location>
        <position position="71"/>
    </location>
    <ligand>
        <name>substrate</name>
    </ligand>
</feature>
<dbReference type="Pfam" id="PF00132">
    <property type="entry name" value="Hexapep"/>
    <property type="match status" value="2"/>
</dbReference>
<dbReference type="HOGENOM" id="CLU_081811_3_0_6"/>
<comment type="similarity">
    <text evidence="1">Belongs to the transferase hexapeptide repeat family.</text>
</comment>
<dbReference type="InterPro" id="IPR050179">
    <property type="entry name" value="Trans_hexapeptide_repeat"/>
</dbReference>
<dbReference type="PANTHER" id="PTHR43300">
    <property type="entry name" value="ACETYLTRANSFERASE"/>
    <property type="match status" value="1"/>
</dbReference>
<dbReference type="Gene3D" id="3.40.50.20">
    <property type="match status" value="1"/>
</dbReference>
<reference evidence="3" key="1">
    <citation type="submission" date="2007-06" db="EMBL/GenBank/DDBJ databases">
        <title>Complete sequence of Marinomonas sp. MWYL1.</title>
        <authorList>
            <consortium name="US DOE Joint Genome Institute"/>
            <person name="Copeland A."/>
            <person name="Lucas S."/>
            <person name="Lapidus A."/>
            <person name="Barry K."/>
            <person name="Glavina del Rio T."/>
            <person name="Dalin E."/>
            <person name="Tice H."/>
            <person name="Pitluck S."/>
            <person name="Kiss H."/>
            <person name="Brettin T."/>
            <person name="Bruce D."/>
            <person name="Detter J.C."/>
            <person name="Han C."/>
            <person name="Schmutz J."/>
            <person name="Larimer F."/>
            <person name="Land M."/>
            <person name="Hauser L."/>
            <person name="Kyrpides N."/>
            <person name="Kim E."/>
            <person name="Johnston A.W.B."/>
            <person name="Todd J.D."/>
            <person name="Rogers R."/>
            <person name="Wexler M."/>
            <person name="Bond P.L."/>
            <person name="Li Y."/>
            <person name="Richardson P."/>
        </authorList>
    </citation>
    <scope>NUCLEOTIDE SEQUENCE [LARGE SCALE GENOMIC DNA]</scope>
    <source>
        <strain evidence="3">MWYL1</strain>
    </source>
</reference>
<dbReference type="InterPro" id="IPR001451">
    <property type="entry name" value="Hexapep"/>
</dbReference>
<name>A6VTI1_MARMS</name>
<gene>
    <name evidence="3" type="ordered locus">Mmwyl1_0828</name>
</gene>
<dbReference type="EMBL" id="CP000749">
    <property type="protein sequence ID" value="ABR69760.1"/>
    <property type="molecule type" value="Genomic_DNA"/>
</dbReference>
<dbReference type="OrthoDB" id="9800846at2"/>
<dbReference type="InterPro" id="IPR020019">
    <property type="entry name" value="AcTrfase_PglD-like"/>
</dbReference>
<proteinExistence type="inferred from homology"/>
<dbReference type="Gene3D" id="2.160.10.10">
    <property type="entry name" value="Hexapeptide repeat proteins"/>
    <property type="match status" value="1"/>
</dbReference>